<name>A0A142IIP0_9CAUD</name>
<evidence type="ECO:0000313" key="1">
    <source>
        <dbReference type="EMBL" id="AMR59828.1"/>
    </source>
</evidence>
<dbReference type="Proteomes" id="UP000223976">
    <property type="component" value="Segment"/>
</dbReference>
<dbReference type="EMBL" id="KU726251">
    <property type="protein sequence ID" value="AMR59828.1"/>
    <property type="molecule type" value="Genomic_DNA"/>
</dbReference>
<proteinExistence type="predicted"/>
<sequence length="193" mass="22285">MPQPIIEQHEMNYEELTRRYRVKAPRVVEGCEKYKEADFVVFQREGVPMLVFVKHVTTDNDDRLVMLYNVMATVLDTDIGLLRRYKSSYEQKAKVVAFDLPRTVLVDGSRPAILRFTKSEDDSNPAHIVQPLTLSQDTLQQNGGMDWLNVMLPGLAEGQELHLVCYTPSVEHTYARYLTEEHGFRNHRGIYIA</sequence>
<reference evidence="1 2" key="1">
    <citation type="submission" date="2016-02" db="EMBL/GenBank/DDBJ databases">
        <title>Complete genome sequence of a polyvalent bacteriophage, SEGD1, simultaneously inhibiting both Salmonella enterica and Escherichia coli O157:H7.</title>
        <authorList>
            <person name="Fan J."/>
            <person name="Ma J."/>
        </authorList>
    </citation>
    <scope>NUCLEOTIDE SEQUENCE [LARGE SCALE GENOMIC DNA]</scope>
</reference>
<organism evidence="1 2">
    <name type="scientific">Enterobacteria phage SEGD1</name>
    <dbReference type="NCBI Taxonomy" id="1805456"/>
    <lineage>
        <taxon>Viruses</taxon>
        <taxon>Duplodnaviria</taxon>
        <taxon>Heunggongvirae</taxon>
        <taxon>Uroviricota</taxon>
        <taxon>Caudoviricetes</taxon>
        <taxon>Chimalliviridae</taxon>
        <taxon>Seoulvirus</taxon>
        <taxon>Seoulvirus SPN3US</taxon>
    </lineage>
</organism>
<gene>
    <name evidence="1" type="ORF">SEGD1_181</name>
</gene>
<evidence type="ECO:0000313" key="2">
    <source>
        <dbReference type="Proteomes" id="UP000223976"/>
    </source>
</evidence>
<accession>A0A142IIP0</accession>
<protein>
    <submittedName>
        <fullName evidence="1">Uncharacterized protein</fullName>
    </submittedName>
</protein>